<protein>
    <recommendedName>
        <fullName evidence="3">DUF2163 domain-containing protein</fullName>
    </recommendedName>
</protein>
<sequence>MSFEGRVIYPVALMQIELPGRTVRLCDGGFVYWGADLYDCVDQDFGTVKSAESFEEKTGDEAPGGKVTFLPRSTAGAAALSQPGYQSSRMRFWLGEYDPTTGRVIGAPELTADLAIDTVTLKRSRGTRTVDIEFESAAKRLFMVMRGNALNNRFHQSCYPGELGMANATGMPRSRAWGADNPS</sequence>
<name>A0A6P1GI62_SPHYA</name>
<dbReference type="AlphaFoldDB" id="A0A6P1GI62"/>
<dbReference type="RefSeq" id="WP_159366929.1">
    <property type="nucleotide sequence ID" value="NZ_CP047218.1"/>
</dbReference>
<gene>
    <name evidence="1" type="ORF">GS397_15030</name>
</gene>
<reference evidence="1 2" key="1">
    <citation type="submission" date="2019-12" db="EMBL/GenBank/DDBJ databases">
        <title>Functional and genomic insights into the Sphingobium yanoikuyae YC-JY1, a bacterium efficiently degrading bisphenol A.</title>
        <authorList>
            <person name="Jia Y."/>
            <person name="Li X."/>
            <person name="Wang J."/>
            <person name="Eltoukhy A."/>
            <person name="Lamraoui I."/>
            <person name="Yan Y."/>
        </authorList>
    </citation>
    <scope>NUCLEOTIDE SEQUENCE [LARGE SCALE GENOMIC DNA]</scope>
    <source>
        <strain evidence="1 2">YC-JY1</strain>
    </source>
</reference>
<organism evidence="1 2">
    <name type="scientific">Sphingobium yanoikuyae</name>
    <name type="common">Sphingomonas yanoikuyae</name>
    <dbReference type="NCBI Taxonomy" id="13690"/>
    <lineage>
        <taxon>Bacteria</taxon>
        <taxon>Pseudomonadati</taxon>
        <taxon>Pseudomonadota</taxon>
        <taxon>Alphaproteobacteria</taxon>
        <taxon>Sphingomonadales</taxon>
        <taxon>Sphingomonadaceae</taxon>
        <taxon>Sphingobium</taxon>
    </lineage>
</organism>
<accession>A0A6P1GI62</accession>
<evidence type="ECO:0000313" key="2">
    <source>
        <dbReference type="Proteomes" id="UP000464086"/>
    </source>
</evidence>
<dbReference type="EMBL" id="CP047218">
    <property type="protein sequence ID" value="QHD68227.1"/>
    <property type="molecule type" value="Genomic_DNA"/>
</dbReference>
<evidence type="ECO:0008006" key="3">
    <source>
        <dbReference type="Google" id="ProtNLM"/>
    </source>
</evidence>
<dbReference type="Proteomes" id="UP000464086">
    <property type="component" value="Chromosome"/>
</dbReference>
<proteinExistence type="predicted"/>
<evidence type="ECO:0000313" key="1">
    <source>
        <dbReference type="EMBL" id="QHD68227.1"/>
    </source>
</evidence>